<comment type="function">
    <text evidence="12">Flavin transferase that catalyzes the transfer of the FMN moiety of FAD and its covalent binding to the hydroxyl group of a threonine residue in a target flavoprotein.</text>
</comment>
<evidence type="ECO:0000313" key="13">
    <source>
        <dbReference type="EMBL" id="MDQ0274565.1"/>
    </source>
</evidence>
<keyword evidence="12" id="KW-0997">Cell inner membrane</keyword>
<accession>A0ABU0AX52</accession>
<keyword evidence="8 11" id="KW-0460">Magnesium</keyword>
<evidence type="ECO:0000256" key="3">
    <source>
        <dbReference type="ARBA" id="ARBA00016337"/>
    </source>
</evidence>
<dbReference type="EC" id="2.7.1.180" evidence="2 11"/>
<keyword evidence="7 11" id="KW-0274">FAD</keyword>
<keyword evidence="6 11" id="KW-0479">Metal-binding</keyword>
<evidence type="ECO:0000256" key="8">
    <source>
        <dbReference type="ARBA" id="ARBA00022842"/>
    </source>
</evidence>
<comment type="similarity">
    <text evidence="11 12">Belongs to the ApbE family.</text>
</comment>
<proteinExistence type="inferred from homology"/>
<keyword evidence="12" id="KW-1003">Cell membrane</keyword>
<dbReference type="PIRSF" id="PIRSF006268">
    <property type="entry name" value="ApbE"/>
    <property type="match status" value="1"/>
</dbReference>
<evidence type="ECO:0000256" key="11">
    <source>
        <dbReference type="PIRNR" id="PIRNR006268"/>
    </source>
</evidence>
<dbReference type="Pfam" id="PF02424">
    <property type="entry name" value="ApbE"/>
    <property type="match status" value="1"/>
</dbReference>
<evidence type="ECO:0000256" key="4">
    <source>
        <dbReference type="ARBA" id="ARBA00022630"/>
    </source>
</evidence>
<keyword evidence="12 13" id="KW-0449">Lipoprotein</keyword>
<dbReference type="PANTHER" id="PTHR30040:SF2">
    <property type="entry name" value="FAD:PROTEIN FMN TRANSFERASE"/>
    <property type="match status" value="1"/>
</dbReference>
<reference evidence="13 14" key="1">
    <citation type="submission" date="2023-07" db="EMBL/GenBank/DDBJ databases">
        <title>Genomic Encyclopedia of Type Strains, Phase IV (KMG-IV): sequencing the most valuable type-strain genomes for metagenomic binning, comparative biology and taxonomic classification.</title>
        <authorList>
            <person name="Goeker M."/>
        </authorList>
    </citation>
    <scope>NUCLEOTIDE SEQUENCE [LARGE SCALE GENOMIC DNA]</scope>
    <source>
        <strain evidence="13 14">DSM 22616</strain>
    </source>
</reference>
<name>A0ABU0AX52_9FIRM</name>
<keyword evidence="4 11" id="KW-0285">Flavoprotein</keyword>
<protein>
    <recommendedName>
        <fullName evidence="3 11">FAD:protein FMN transferase</fullName>
        <ecNumber evidence="2 11">2.7.1.180</ecNumber>
    </recommendedName>
    <alternativeName>
        <fullName evidence="9 11">Flavin transferase</fullName>
    </alternativeName>
</protein>
<comment type="caution">
    <text evidence="13">The sequence shown here is derived from an EMBL/GenBank/DDBJ whole genome shotgun (WGS) entry which is preliminary data.</text>
</comment>
<dbReference type="Gene3D" id="3.10.520.10">
    <property type="entry name" value="ApbE-like domains"/>
    <property type="match status" value="1"/>
</dbReference>
<evidence type="ECO:0000256" key="12">
    <source>
        <dbReference type="RuleBase" id="RU363002"/>
    </source>
</evidence>
<evidence type="ECO:0000256" key="6">
    <source>
        <dbReference type="ARBA" id="ARBA00022723"/>
    </source>
</evidence>
<gene>
    <name evidence="13" type="ORF">J2S72_000582</name>
</gene>
<dbReference type="PROSITE" id="PS51257">
    <property type="entry name" value="PROKAR_LIPOPROTEIN"/>
    <property type="match status" value="1"/>
</dbReference>
<dbReference type="EMBL" id="JAUSTN010000003">
    <property type="protein sequence ID" value="MDQ0274565.1"/>
    <property type="molecule type" value="Genomic_DNA"/>
</dbReference>
<feature type="chain" id="PRO_5044962884" description="FAD:protein FMN transferase" evidence="12">
    <location>
        <begin position="19"/>
        <end position="365"/>
    </location>
</feature>
<dbReference type="InterPro" id="IPR024932">
    <property type="entry name" value="ApbE"/>
</dbReference>
<evidence type="ECO:0000256" key="1">
    <source>
        <dbReference type="ARBA" id="ARBA00001946"/>
    </source>
</evidence>
<evidence type="ECO:0000313" key="14">
    <source>
        <dbReference type="Proteomes" id="UP001236559"/>
    </source>
</evidence>
<organism evidence="13 14">
    <name type="scientific">Peptoniphilus koenoeneniae</name>
    <dbReference type="NCBI Taxonomy" id="507751"/>
    <lineage>
        <taxon>Bacteria</taxon>
        <taxon>Bacillati</taxon>
        <taxon>Bacillota</taxon>
        <taxon>Tissierellia</taxon>
        <taxon>Tissierellales</taxon>
        <taxon>Peptoniphilaceae</taxon>
        <taxon>Peptoniphilus</taxon>
    </lineage>
</organism>
<keyword evidence="5 11" id="KW-0808">Transferase</keyword>
<dbReference type="SUPFAM" id="SSF143631">
    <property type="entry name" value="ApbE-like"/>
    <property type="match status" value="1"/>
</dbReference>
<comment type="cofactor">
    <cofactor evidence="1 12">
        <name>Mg(2+)</name>
        <dbReference type="ChEBI" id="CHEBI:18420"/>
    </cofactor>
</comment>
<keyword evidence="12" id="KW-0732">Signal</keyword>
<evidence type="ECO:0000256" key="7">
    <source>
        <dbReference type="ARBA" id="ARBA00022827"/>
    </source>
</evidence>
<feature type="signal peptide" evidence="12">
    <location>
        <begin position="1"/>
        <end position="18"/>
    </location>
</feature>
<dbReference type="PANTHER" id="PTHR30040">
    <property type="entry name" value="THIAMINE BIOSYNTHESIS LIPOPROTEIN APBE"/>
    <property type="match status" value="1"/>
</dbReference>
<dbReference type="Proteomes" id="UP001236559">
    <property type="component" value="Unassembled WGS sequence"/>
</dbReference>
<evidence type="ECO:0000256" key="2">
    <source>
        <dbReference type="ARBA" id="ARBA00011955"/>
    </source>
</evidence>
<comment type="catalytic activity">
    <reaction evidence="10 11 12">
        <text>L-threonyl-[protein] + FAD = FMN-L-threonyl-[protein] + AMP + H(+)</text>
        <dbReference type="Rhea" id="RHEA:36847"/>
        <dbReference type="Rhea" id="RHEA-COMP:11060"/>
        <dbReference type="Rhea" id="RHEA-COMP:11061"/>
        <dbReference type="ChEBI" id="CHEBI:15378"/>
        <dbReference type="ChEBI" id="CHEBI:30013"/>
        <dbReference type="ChEBI" id="CHEBI:57692"/>
        <dbReference type="ChEBI" id="CHEBI:74257"/>
        <dbReference type="ChEBI" id="CHEBI:456215"/>
        <dbReference type="EC" id="2.7.1.180"/>
    </reaction>
</comment>
<keyword evidence="12" id="KW-0472">Membrane</keyword>
<dbReference type="RefSeq" id="WP_023055395.1">
    <property type="nucleotide sequence ID" value="NZ_JAUSTN010000003.1"/>
</dbReference>
<evidence type="ECO:0000256" key="5">
    <source>
        <dbReference type="ARBA" id="ARBA00022679"/>
    </source>
</evidence>
<sequence length="365" mass="40986">MKKIIILISLILSLSLFTACNKDKELEKYSDQFFDTFDTVVDVSVYTENEKEGQKQLELIKNEFERLNKLFDRYNKYDGINNFCNVNENAGLAPVKVSPEAYKLIKDTFTYNKELSNKVDISIGPVVDLWTKYRDLYNEGKTKEEVKALTGSYLPTEEALKALRPLLGMDKIVLNDEESSIYLKEKGMKMDIGAVAKGYATELVAQKAIKEGVKHCVISAGGNVRIIGDFPKNDSGKTAFAIGVRNPDVDENTNGMDSISEVLHLNDTSAVTSGDYQRYFDLDGIRYCHIIDPLTLKPAHDFKSVTIIAKDSGLCDFLSTACFLLPIEEGEKLLKEKNALGIWIDKDSKTYMMEGAQELTDRGQK</sequence>
<dbReference type="InterPro" id="IPR003374">
    <property type="entry name" value="ApbE-like_sf"/>
</dbReference>
<evidence type="ECO:0000256" key="9">
    <source>
        <dbReference type="ARBA" id="ARBA00031306"/>
    </source>
</evidence>
<comment type="subcellular location">
    <subcellularLocation>
        <location evidence="12">Cell inner membrane</location>
        <topology evidence="12">Lipid-anchor</topology>
        <orientation evidence="12">Periplasmic side</orientation>
    </subcellularLocation>
</comment>
<keyword evidence="14" id="KW-1185">Reference proteome</keyword>
<evidence type="ECO:0000256" key="10">
    <source>
        <dbReference type="ARBA" id="ARBA00048540"/>
    </source>
</evidence>